<organism evidence="1 2">
    <name type="scientific">Aspergillus uvarum CBS 121591</name>
    <dbReference type="NCBI Taxonomy" id="1448315"/>
    <lineage>
        <taxon>Eukaryota</taxon>
        <taxon>Fungi</taxon>
        <taxon>Dikarya</taxon>
        <taxon>Ascomycota</taxon>
        <taxon>Pezizomycotina</taxon>
        <taxon>Eurotiomycetes</taxon>
        <taxon>Eurotiomycetidae</taxon>
        <taxon>Eurotiales</taxon>
        <taxon>Aspergillaceae</taxon>
        <taxon>Aspergillus</taxon>
        <taxon>Aspergillus subgen. Circumdati</taxon>
    </lineage>
</organism>
<evidence type="ECO:0000313" key="2">
    <source>
        <dbReference type="Proteomes" id="UP000248340"/>
    </source>
</evidence>
<dbReference type="VEuPathDB" id="FungiDB:BO82DRAFT_401592"/>
<dbReference type="RefSeq" id="XP_025492463.1">
    <property type="nucleotide sequence ID" value="XM_025639269.1"/>
</dbReference>
<gene>
    <name evidence="1" type="ORF">BO82DRAFT_401592</name>
</gene>
<accession>A0A319CTW8</accession>
<dbReference type="EMBL" id="KZ821696">
    <property type="protein sequence ID" value="PYH82263.1"/>
    <property type="molecule type" value="Genomic_DNA"/>
</dbReference>
<evidence type="ECO:0000313" key="1">
    <source>
        <dbReference type="EMBL" id="PYH82263.1"/>
    </source>
</evidence>
<proteinExistence type="predicted"/>
<sequence length="176" mass="19859">MASARTFIDSHMYSWETEFEDHTIQVTSERATLDAARGAQTPPTGATIPIFCFETPADLAAGSCPWEFAQRFLQHEWRLQHQNHTYPADMLFAGSVSCLSLQTMRLYYEDSPRHPGAPLLWSNAGRVDFPLAGGRRAASDPLSLDLSSVFVIFSFMGFMSDLRSERRRRDRGNPQP</sequence>
<dbReference type="AlphaFoldDB" id="A0A319CTW8"/>
<keyword evidence="2" id="KW-1185">Reference proteome</keyword>
<dbReference type="Proteomes" id="UP000248340">
    <property type="component" value="Unassembled WGS sequence"/>
</dbReference>
<dbReference type="OrthoDB" id="4469117at2759"/>
<reference evidence="1 2" key="1">
    <citation type="submission" date="2016-12" db="EMBL/GenBank/DDBJ databases">
        <title>The genomes of Aspergillus section Nigri reveals drivers in fungal speciation.</title>
        <authorList>
            <consortium name="DOE Joint Genome Institute"/>
            <person name="Vesth T.C."/>
            <person name="Nybo J."/>
            <person name="Theobald S."/>
            <person name="Brandl J."/>
            <person name="Frisvad J.C."/>
            <person name="Nielsen K.F."/>
            <person name="Lyhne E.K."/>
            <person name="Kogle M.E."/>
            <person name="Kuo A."/>
            <person name="Riley R."/>
            <person name="Clum A."/>
            <person name="Nolan M."/>
            <person name="Lipzen A."/>
            <person name="Salamov A."/>
            <person name="Henrissat B."/>
            <person name="Wiebenga A."/>
            <person name="De Vries R.P."/>
            <person name="Grigoriev I.V."/>
            <person name="Mortensen U.H."/>
            <person name="Andersen M.R."/>
            <person name="Baker S.E."/>
        </authorList>
    </citation>
    <scope>NUCLEOTIDE SEQUENCE [LARGE SCALE GENOMIC DNA]</scope>
    <source>
        <strain evidence="1 2">CBS 121591</strain>
    </source>
</reference>
<dbReference type="GeneID" id="37142011"/>
<protein>
    <submittedName>
        <fullName evidence="1">Uncharacterized protein</fullName>
    </submittedName>
</protein>
<name>A0A319CTW8_9EURO</name>